<evidence type="ECO:0000256" key="5">
    <source>
        <dbReference type="ARBA" id="ARBA00022801"/>
    </source>
</evidence>
<feature type="transmembrane region" description="Helical" evidence="9">
    <location>
        <begin position="59"/>
        <end position="78"/>
    </location>
</feature>
<dbReference type="PANTHER" id="PTHR43066:SF1">
    <property type="entry name" value="RHOMBOID PROTEIN 2"/>
    <property type="match status" value="1"/>
</dbReference>
<dbReference type="InterPro" id="IPR022764">
    <property type="entry name" value="Peptidase_S54_rhomboid_dom"/>
</dbReference>
<dbReference type="EMBL" id="JANTQA010000063">
    <property type="protein sequence ID" value="KAJ3426963.1"/>
    <property type="molecule type" value="Genomic_DNA"/>
</dbReference>
<feature type="transmembrane region" description="Helical" evidence="9">
    <location>
        <begin position="20"/>
        <end position="39"/>
    </location>
</feature>
<accession>A0AAV7YHC2</accession>
<feature type="domain" description="Peptidase S54 rhomboid" evidence="10">
    <location>
        <begin position="60"/>
        <end position="205"/>
    </location>
</feature>
<feature type="region of interest" description="Disordered" evidence="8">
    <location>
        <begin position="266"/>
        <end position="285"/>
    </location>
</feature>
<evidence type="ECO:0000259" key="10">
    <source>
        <dbReference type="Pfam" id="PF01694"/>
    </source>
</evidence>
<feature type="transmembrane region" description="Helical" evidence="9">
    <location>
        <begin position="99"/>
        <end position="117"/>
    </location>
</feature>
<reference evidence="11" key="2">
    <citation type="submission" date="2022-08" db="EMBL/GenBank/DDBJ databases">
        <title>Novel sulphate-reducing endosymbionts in the free-living metamonad Anaeramoeba.</title>
        <authorList>
            <person name="Jerlstrom-Hultqvist J."/>
            <person name="Cepicka I."/>
            <person name="Gallot-Lavallee L."/>
            <person name="Salas-Leiva D."/>
            <person name="Curtis B.A."/>
            <person name="Zahonova K."/>
            <person name="Pipaliya S."/>
            <person name="Dacks J."/>
            <person name="Roger A.J."/>
        </authorList>
    </citation>
    <scope>NUCLEOTIDE SEQUENCE</scope>
    <source>
        <strain evidence="11">Busselton2</strain>
    </source>
</reference>
<dbReference type="GO" id="GO:0006508">
    <property type="term" value="P:proteolysis"/>
    <property type="evidence" value="ECO:0007669"/>
    <property type="project" value="UniProtKB-KW"/>
</dbReference>
<keyword evidence="4 9" id="KW-0812">Transmembrane</keyword>
<dbReference type="Pfam" id="PF01694">
    <property type="entry name" value="Rhomboid"/>
    <property type="match status" value="1"/>
</dbReference>
<gene>
    <name evidence="11" type="ORF">M0812_26538</name>
    <name evidence="12" type="ORF">M0813_04643</name>
</gene>
<sequence length="343" mass="38736">MSSEQPFSERLVGYFRSTPFISRMIMIICITLYIIGIFVEIPAFKICMIPSLITSSIVNVYRVFTFPFFHGGFLHLLFNMMSFRGMAMSLENIIGSVNMFFLTLIFIVFDGIVGYLLSYGCATILNWDAPYENCLVGFSGVIFGMVVIETKLSKQKTRSIFGFVTVPNKYYPWILLIVLQLLLQSVSFVGHLSGLLVGYLYTFGKFNCLFLSPKNLQRVESKMEKISNSNNFIRGGTATLFQDNAIPDTTDNQPNNVVKRTMKLAPRQSTQKNPKKFAGSGNKLGSLADYHNSQSLELNRIESITSKNLINNSNQDDNNMLGTKYLNSDLFSDPEMPKDNEKN</sequence>
<dbReference type="FunFam" id="1.20.1540.10:FF:000008">
    <property type="entry name" value="RHOMBOID-like protein 13"/>
    <property type="match status" value="1"/>
</dbReference>
<evidence type="ECO:0000313" key="12">
    <source>
        <dbReference type="EMBL" id="KAJ6232605.1"/>
    </source>
</evidence>
<dbReference type="GO" id="GO:0016020">
    <property type="term" value="C:membrane"/>
    <property type="evidence" value="ECO:0007669"/>
    <property type="project" value="UniProtKB-SubCell"/>
</dbReference>
<evidence type="ECO:0000256" key="2">
    <source>
        <dbReference type="ARBA" id="ARBA00009045"/>
    </source>
</evidence>
<evidence type="ECO:0000313" key="13">
    <source>
        <dbReference type="Proteomes" id="UP001146793"/>
    </source>
</evidence>
<dbReference type="PANTHER" id="PTHR43066">
    <property type="entry name" value="RHOMBOID-RELATED PROTEIN"/>
    <property type="match status" value="1"/>
</dbReference>
<keyword evidence="7 9" id="KW-0472">Membrane</keyword>
<evidence type="ECO:0000256" key="3">
    <source>
        <dbReference type="ARBA" id="ARBA00022670"/>
    </source>
</evidence>
<evidence type="ECO:0000313" key="11">
    <source>
        <dbReference type="EMBL" id="KAJ3426963.1"/>
    </source>
</evidence>
<evidence type="ECO:0000256" key="6">
    <source>
        <dbReference type="ARBA" id="ARBA00022989"/>
    </source>
</evidence>
<evidence type="ECO:0000313" key="14">
    <source>
        <dbReference type="Proteomes" id="UP001150062"/>
    </source>
</evidence>
<keyword evidence="3" id="KW-0645">Protease</keyword>
<feature type="transmembrane region" description="Helical" evidence="9">
    <location>
        <begin position="129"/>
        <end position="149"/>
    </location>
</feature>
<keyword evidence="14" id="KW-1185">Reference proteome</keyword>
<dbReference type="EMBL" id="JAOAOG010000290">
    <property type="protein sequence ID" value="KAJ6232605.1"/>
    <property type="molecule type" value="Genomic_DNA"/>
</dbReference>
<dbReference type="AlphaFoldDB" id="A0AAV7YHC2"/>
<evidence type="ECO:0000256" key="1">
    <source>
        <dbReference type="ARBA" id="ARBA00004141"/>
    </source>
</evidence>
<dbReference type="SUPFAM" id="SSF144091">
    <property type="entry name" value="Rhomboid-like"/>
    <property type="match status" value="1"/>
</dbReference>
<dbReference type="GO" id="GO:0004252">
    <property type="term" value="F:serine-type endopeptidase activity"/>
    <property type="evidence" value="ECO:0007669"/>
    <property type="project" value="InterPro"/>
</dbReference>
<name>A0AAV7YHC2_9EUKA</name>
<proteinExistence type="inferred from homology"/>
<dbReference type="Proteomes" id="UP001150062">
    <property type="component" value="Unassembled WGS sequence"/>
</dbReference>
<comment type="similarity">
    <text evidence="2">Belongs to the peptidase S54 family.</text>
</comment>
<dbReference type="Proteomes" id="UP001146793">
    <property type="component" value="Unassembled WGS sequence"/>
</dbReference>
<comment type="subcellular location">
    <subcellularLocation>
        <location evidence="1">Membrane</location>
        <topology evidence="1">Multi-pass membrane protein</topology>
    </subcellularLocation>
</comment>
<keyword evidence="6 9" id="KW-1133">Transmembrane helix</keyword>
<evidence type="ECO:0000256" key="7">
    <source>
        <dbReference type="ARBA" id="ARBA00023136"/>
    </source>
</evidence>
<feature type="compositionally biased region" description="Low complexity" evidence="8">
    <location>
        <begin position="309"/>
        <end position="319"/>
    </location>
</feature>
<evidence type="ECO:0000256" key="8">
    <source>
        <dbReference type="SAM" id="MobiDB-lite"/>
    </source>
</evidence>
<feature type="region of interest" description="Disordered" evidence="8">
    <location>
        <begin position="309"/>
        <end position="343"/>
    </location>
</feature>
<evidence type="ECO:0000256" key="4">
    <source>
        <dbReference type="ARBA" id="ARBA00022692"/>
    </source>
</evidence>
<dbReference type="Gene3D" id="1.20.1540.10">
    <property type="entry name" value="Rhomboid-like"/>
    <property type="match status" value="1"/>
</dbReference>
<protein>
    <submittedName>
        <fullName evidence="11">Rhomboid-like protein</fullName>
    </submittedName>
</protein>
<comment type="caution">
    <text evidence="11">The sequence shown here is derived from an EMBL/GenBank/DDBJ whole genome shotgun (WGS) entry which is preliminary data.</text>
</comment>
<keyword evidence="5" id="KW-0378">Hydrolase</keyword>
<reference evidence="12" key="1">
    <citation type="submission" date="2022-08" db="EMBL/GenBank/DDBJ databases">
        <title>Novel sulfate-reducing endosymbionts in the free-living metamonad Anaeramoeba.</title>
        <authorList>
            <person name="Jerlstrom-Hultqvist J."/>
            <person name="Cepicka I."/>
            <person name="Gallot-Lavallee L."/>
            <person name="Salas-Leiva D."/>
            <person name="Curtis B.A."/>
            <person name="Zahonova K."/>
            <person name="Pipaliya S."/>
            <person name="Dacks J."/>
            <person name="Roger A.J."/>
        </authorList>
    </citation>
    <scope>NUCLEOTIDE SEQUENCE</scope>
    <source>
        <strain evidence="12">Schooner1</strain>
    </source>
</reference>
<organism evidence="11 13">
    <name type="scientific">Anaeramoeba flamelloides</name>
    <dbReference type="NCBI Taxonomy" id="1746091"/>
    <lineage>
        <taxon>Eukaryota</taxon>
        <taxon>Metamonada</taxon>
        <taxon>Anaeramoebidae</taxon>
        <taxon>Anaeramoeba</taxon>
    </lineage>
</organism>
<evidence type="ECO:0000256" key="9">
    <source>
        <dbReference type="SAM" id="Phobius"/>
    </source>
</evidence>
<feature type="transmembrane region" description="Helical" evidence="9">
    <location>
        <begin position="170"/>
        <end position="190"/>
    </location>
</feature>
<feature type="transmembrane region" description="Helical" evidence="9">
    <location>
        <begin position="196"/>
        <end position="213"/>
    </location>
</feature>
<dbReference type="InterPro" id="IPR035952">
    <property type="entry name" value="Rhomboid-like_sf"/>
</dbReference>